<dbReference type="STRING" id="1752398.A8M32_00860"/>
<dbReference type="InterPro" id="IPR035093">
    <property type="entry name" value="RelE/ParE_toxin_dom_sf"/>
</dbReference>
<evidence type="ECO:0000256" key="2">
    <source>
        <dbReference type="ARBA" id="ARBA00022649"/>
    </source>
</evidence>
<dbReference type="InterPro" id="IPR007712">
    <property type="entry name" value="RelE/ParE_toxin"/>
</dbReference>
<evidence type="ECO:0000256" key="1">
    <source>
        <dbReference type="ARBA" id="ARBA00006226"/>
    </source>
</evidence>
<sequence length="98" mass="11055">MSSHALRWTRRAVRRLDQIGSYIAKDDPEAAARVVARIVSAVDSLAKQPAMGRVGRIKGTREYVFADIPYIVAYRVRPDVVEILTVLHGAQRWPLKLD</sequence>
<comment type="caution">
    <text evidence="3">The sequence shown here is derived from an EMBL/GenBank/DDBJ whole genome shotgun (WGS) entry which is preliminary data.</text>
</comment>
<protein>
    <submittedName>
        <fullName evidence="3">Toxin Y4kP</fullName>
    </submittedName>
</protein>
<reference evidence="4" key="1">
    <citation type="submission" date="2016-05" db="EMBL/GenBank/DDBJ databases">
        <authorList>
            <person name="Li Y."/>
        </authorList>
    </citation>
    <scope>NUCLEOTIDE SEQUENCE [LARGE SCALE GENOMIC DNA]</scope>
    <source>
        <strain evidence="4">YIC4027</strain>
    </source>
</reference>
<evidence type="ECO:0000313" key="4">
    <source>
        <dbReference type="Proteomes" id="UP000094342"/>
    </source>
</evidence>
<dbReference type="Pfam" id="PF05016">
    <property type="entry name" value="ParE_toxin"/>
    <property type="match status" value="1"/>
</dbReference>
<dbReference type="EMBL" id="LYBW01000029">
    <property type="protein sequence ID" value="ODR93211.1"/>
    <property type="molecule type" value="Genomic_DNA"/>
</dbReference>
<evidence type="ECO:0000313" key="3">
    <source>
        <dbReference type="EMBL" id="ODR93211.1"/>
    </source>
</evidence>
<dbReference type="Gene3D" id="3.30.2310.20">
    <property type="entry name" value="RelE-like"/>
    <property type="match status" value="1"/>
</dbReference>
<dbReference type="Proteomes" id="UP000094342">
    <property type="component" value="Unassembled WGS sequence"/>
</dbReference>
<dbReference type="OrthoDB" id="595470at2"/>
<dbReference type="AlphaFoldDB" id="A0A1E3VIU7"/>
<dbReference type="NCBIfam" id="TIGR02385">
    <property type="entry name" value="RelE_StbE"/>
    <property type="match status" value="1"/>
</dbReference>
<dbReference type="RefSeq" id="WP_069456530.1">
    <property type="nucleotide sequence ID" value="NZ_LYBW01000029.1"/>
</dbReference>
<comment type="similarity">
    <text evidence="1">Belongs to the RelE toxin family.</text>
</comment>
<name>A0A1E3VIU7_9HYPH</name>
<dbReference type="PANTHER" id="PTHR33755">
    <property type="entry name" value="TOXIN PARE1-RELATED"/>
    <property type="match status" value="1"/>
</dbReference>
<proteinExistence type="inferred from homology"/>
<keyword evidence="4" id="KW-1185">Reference proteome</keyword>
<accession>A0A1E3VIU7</accession>
<dbReference type="PANTHER" id="PTHR33755:SF6">
    <property type="entry name" value="PLASMID STABILIZATION SYSTEM PROTEIN"/>
    <property type="match status" value="1"/>
</dbReference>
<keyword evidence="2" id="KW-1277">Toxin-antitoxin system</keyword>
<organism evidence="3 4">
    <name type="scientific">Sinorhizobium alkalisoli</name>
    <dbReference type="NCBI Taxonomy" id="1752398"/>
    <lineage>
        <taxon>Bacteria</taxon>
        <taxon>Pseudomonadati</taxon>
        <taxon>Pseudomonadota</taxon>
        <taxon>Alphaproteobacteria</taxon>
        <taxon>Hyphomicrobiales</taxon>
        <taxon>Rhizobiaceae</taxon>
        <taxon>Sinorhizobium/Ensifer group</taxon>
        <taxon>Sinorhizobium</taxon>
    </lineage>
</organism>
<dbReference type="InterPro" id="IPR051803">
    <property type="entry name" value="TA_system_RelE-like_toxin"/>
</dbReference>
<gene>
    <name evidence="3" type="ORF">A8M32_00860</name>
</gene>